<dbReference type="Proteomes" id="UP000031523">
    <property type="component" value="Chromosome"/>
</dbReference>
<name>A0A0B5ERZ1_STRA4</name>
<gene>
    <name evidence="1" type="ORF">SLNWT_4013</name>
</gene>
<dbReference type="AlphaFoldDB" id="A0A0B5ERZ1"/>
<dbReference type="KEGG" id="sals:SLNWT_4013"/>
<dbReference type="EMBL" id="CP010519">
    <property type="protein sequence ID" value="AJE84389.1"/>
    <property type="molecule type" value="Genomic_DNA"/>
</dbReference>
<accession>A0A0B5ERZ1</accession>
<keyword evidence="2" id="KW-1185">Reference proteome</keyword>
<sequence length="64" mass="7104">MRHRRGAFVHRPVNLCDGKWSAERPHSNQALVRENAGQSGCGGGYCRVPEAPERSRFRSAGGPW</sequence>
<reference evidence="1 2" key="1">
    <citation type="submission" date="2015-01" db="EMBL/GenBank/DDBJ databases">
        <title>Enhanced salinomycin production by adjusting the supply of polyketide extender units in Streptomyce albus DSM 41398.</title>
        <authorList>
            <person name="Lu C."/>
        </authorList>
    </citation>
    <scope>NUCLEOTIDE SEQUENCE [LARGE SCALE GENOMIC DNA]</scope>
    <source>
        <strain evidence="2">ATCC 21838 / DSM 41398 / FERM P-419 / JCM 4703 / NBRC 107858</strain>
    </source>
</reference>
<evidence type="ECO:0000313" key="2">
    <source>
        <dbReference type="Proteomes" id="UP000031523"/>
    </source>
</evidence>
<evidence type="ECO:0000313" key="1">
    <source>
        <dbReference type="EMBL" id="AJE84389.1"/>
    </source>
</evidence>
<organism evidence="1 2">
    <name type="scientific">Streptomyces albus (strain ATCC 21838 / DSM 41398 / FERM P-419 / JCM 4703 / NBRC 107858)</name>
    <dbReference type="NCBI Taxonomy" id="1081613"/>
    <lineage>
        <taxon>Bacteria</taxon>
        <taxon>Bacillati</taxon>
        <taxon>Actinomycetota</taxon>
        <taxon>Actinomycetes</taxon>
        <taxon>Kitasatosporales</taxon>
        <taxon>Streptomycetaceae</taxon>
        <taxon>Streptomyces</taxon>
    </lineage>
</organism>
<proteinExistence type="predicted"/>
<protein>
    <submittedName>
        <fullName evidence="1">Uncharacterized protein</fullName>
    </submittedName>
</protein>